<sequence length="122" mass="13408">MAAVDLLTEDDPPTPAQLSAWREAAHSGTGTPWLRADQADVLARFALGLGEGVSLMEAVAPRFREPPRDVGWEILGDDPAGENWADHRDPQRAYALLLRKLTQAQADGARLHYKIWLRRAGG</sequence>
<evidence type="ECO:0000313" key="1">
    <source>
        <dbReference type="EMBL" id="WGW04428.1"/>
    </source>
</evidence>
<gene>
    <name evidence="1" type="ORF">QF118_02465</name>
</gene>
<dbReference type="RefSeq" id="WP_282301062.1">
    <property type="nucleotide sequence ID" value="NZ_CP124616.1"/>
</dbReference>
<reference evidence="1 2" key="1">
    <citation type="submission" date="2023-05" db="EMBL/GenBank/DDBJ databases">
        <title>YMD87, complete Genome.</title>
        <authorList>
            <person name="Zhang J."/>
            <person name="Xu X."/>
        </authorList>
    </citation>
    <scope>NUCLEOTIDE SEQUENCE [LARGE SCALE GENOMIC DNA]</scope>
    <source>
        <strain evidence="1 2">YMD87</strain>
    </source>
</reference>
<accession>A0ABY8QKB4</accession>
<organism evidence="1 2">
    <name type="scientific">Tropicibacter oceani</name>
    <dbReference type="NCBI Taxonomy" id="3058420"/>
    <lineage>
        <taxon>Bacteria</taxon>
        <taxon>Pseudomonadati</taxon>
        <taxon>Pseudomonadota</taxon>
        <taxon>Alphaproteobacteria</taxon>
        <taxon>Rhodobacterales</taxon>
        <taxon>Roseobacteraceae</taxon>
        <taxon>Tropicibacter</taxon>
    </lineage>
</organism>
<protein>
    <submittedName>
        <fullName evidence="1">Uncharacterized protein</fullName>
    </submittedName>
</protein>
<proteinExistence type="predicted"/>
<dbReference type="EMBL" id="CP124616">
    <property type="protein sequence ID" value="WGW04428.1"/>
    <property type="molecule type" value="Genomic_DNA"/>
</dbReference>
<evidence type="ECO:0000313" key="2">
    <source>
        <dbReference type="Proteomes" id="UP001241605"/>
    </source>
</evidence>
<name>A0ABY8QKB4_9RHOB</name>
<keyword evidence="2" id="KW-1185">Reference proteome</keyword>
<dbReference type="Proteomes" id="UP001241605">
    <property type="component" value="Chromosome"/>
</dbReference>